<dbReference type="InterPro" id="IPR011333">
    <property type="entry name" value="SKP1/BTB/POZ_sf"/>
</dbReference>
<evidence type="ECO:0000313" key="2">
    <source>
        <dbReference type="Proteomes" id="UP001218188"/>
    </source>
</evidence>
<keyword evidence="2" id="KW-1185">Reference proteome</keyword>
<dbReference type="Proteomes" id="UP001218188">
    <property type="component" value="Unassembled WGS sequence"/>
</dbReference>
<dbReference type="Gene3D" id="3.30.710.10">
    <property type="entry name" value="Potassium Channel Kv1.1, Chain A"/>
    <property type="match status" value="1"/>
</dbReference>
<gene>
    <name evidence="1" type="ORF">C8F04DRAFT_1239089</name>
</gene>
<evidence type="ECO:0000313" key="1">
    <source>
        <dbReference type="EMBL" id="KAJ7025577.1"/>
    </source>
</evidence>
<dbReference type="EMBL" id="JARJCM010000151">
    <property type="protein sequence ID" value="KAJ7025577.1"/>
    <property type="molecule type" value="Genomic_DNA"/>
</dbReference>
<comment type="caution">
    <text evidence="1">The sequence shown here is derived from an EMBL/GenBank/DDBJ whole genome shotgun (WGS) entry which is preliminary data.</text>
</comment>
<evidence type="ECO:0008006" key="3">
    <source>
        <dbReference type="Google" id="ProtNLM"/>
    </source>
</evidence>
<organism evidence="1 2">
    <name type="scientific">Mycena alexandri</name>
    <dbReference type="NCBI Taxonomy" id="1745969"/>
    <lineage>
        <taxon>Eukaryota</taxon>
        <taxon>Fungi</taxon>
        <taxon>Dikarya</taxon>
        <taxon>Basidiomycota</taxon>
        <taxon>Agaricomycotina</taxon>
        <taxon>Agaricomycetes</taxon>
        <taxon>Agaricomycetidae</taxon>
        <taxon>Agaricales</taxon>
        <taxon>Marasmiineae</taxon>
        <taxon>Mycenaceae</taxon>
        <taxon>Mycena</taxon>
    </lineage>
</organism>
<accession>A0AAD6SE46</accession>
<sequence>MQIEGSSGPSLIKEESLWFLDATLVLQAENRLFRVFPGILGAKSHVFRDMLAFPQPENGETFDGCPLVRLADSAADMTYFLKAIFHYDFFDAGPNRVEFPVVAGILRLSQKYQVDPLRKRALVHFSERCATSLQKWEEHEEWTSEVNPILVVNLAREVSADWVLPGALAACFRVDPSTLVHGMPAGDGSVITLSPVDLVLCLQGAVKLHTTWTSRLCDFLWEPREIPGCQSPHQCLITRVEIRRTAEDWRNDSITPLYLWDEEDWNLLETGVCTICLRCMQESQEVAKEEYWQALPEIFGLPGWLTLLTMKYTALNDA</sequence>
<reference evidence="1" key="1">
    <citation type="submission" date="2023-03" db="EMBL/GenBank/DDBJ databases">
        <title>Massive genome expansion in bonnet fungi (Mycena s.s.) driven by repeated elements and novel gene families across ecological guilds.</title>
        <authorList>
            <consortium name="Lawrence Berkeley National Laboratory"/>
            <person name="Harder C.B."/>
            <person name="Miyauchi S."/>
            <person name="Viragh M."/>
            <person name="Kuo A."/>
            <person name="Thoen E."/>
            <person name="Andreopoulos B."/>
            <person name="Lu D."/>
            <person name="Skrede I."/>
            <person name="Drula E."/>
            <person name="Henrissat B."/>
            <person name="Morin E."/>
            <person name="Kohler A."/>
            <person name="Barry K."/>
            <person name="LaButti K."/>
            <person name="Morin E."/>
            <person name="Salamov A."/>
            <person name="Lipzen A."/>
            <person name="Mereny Z."/>
            <person name="Hegedus B."/>
            <person name="Baldrian P."/>
            <person name="Stursova M."/>
            <person name="Weitz H."/>
            <person name="Taylor A."/>
            <person name="Grigoriev I.V."/>
            <person name="Nagy L.G."/>
            <person name="Martin F."/>
            <person name="Kauserud H."/>
        </authorList>
    </citation>
    <scope>NUCLEOTIDE SEQUENCE</scope>
    <source>
        <strain evidence="1">CBHHK200</strain>
    </source>
</reference>
<protein>
    <recommendedName>
        <fullName evidence="3">BTB domain-containing protein</fullName>
    </recommendedName>
</protein>
<name>A0AAD6SE46_9AGAR</name>
<proteinExistence type="predicted"/>
<dbReference type="AlphaFoldDB" id="A0AAD6SE46"/>